<protein>
    <submittedName>
        <fullName evidence="2">Uncharacterized protein</fullName>
    </submittedName>
</protein>
<sequence length="164" mass="18351">MSVRSYLPIIFTVAVLLPCTAFANTAKGTAVIIHNSVSGMDNQILYSSFYSADDGADEASTVFFNDGFGRLTAFEKEYKDGRMTIIIRQNMNVVWKNTYTVSSNHFSVERIDTDGHILFRIHVGERILVGEIDSRDRWIMTEPRKAPHDETMIPLASAGTAEQP</sequence>
<dbReference type="Proteomes" id="UP000757890">
    <property type="component" value="Unassembled WGS sequence"/>
</dbReference>
<keyword evidence="1" id="KW-0732">Signal</keyword>
<evidence type="ECO:0000313" key="2">
    <source>
        <dbReference type="EMBL" id="MBF1130262.1"/>
    </source>
</evidence>
<gene>
    <name evidence="2" type="ORF">HXL70_09545</name>
</gene>
<dbReference type="RefSeq" id="WP_276641148.1">
    <property type="nucleotide sequence ID" value="NZ_CATXWY010000001.1"/>
</dbReference>
<dbReference type="AlphaFoldDB" id="A0A930FS01"/>
<feature type="chain" id="PRO_5036690638" evidence="1">
    <location>
        <begin position="24"/>
        <end position="164"/>
    </location>
</feature>
<evidence type="ECO:0000313" key="3">
    <source>
        <dbReference type="Proteomes" id="UP000757890"/>
    </source>
</evidence>
<reference evidence="2" key="1">
    <citation type="submission" date="2020-04" db="EMBL/GenBank/DDBJ databases">
        <title>Deep metagenomics examines the oral microbiome during advanced dental caries in children, revealing novel taxa and co-occurrences with host molecules.</title>
        <authorList>
            <person name="Baker J.L."/>
            <person name="Morton J.T."/>
            <person name="Dinis M."/>
            <person name="Alvarez R."/>
            <person name="Tran N.C."/>
            <person name="Knight R."/>
            <person name="Edlund A."/>
        </authorList>
    </citation>
    <scope>NUCLEOTIDE SEQUENCE</scope>
    <source>
        <strain evidence="2">JCVI_32_bin.14</strain>
    </source>
</reference>
<comment type="caution">
    <text evidence="2">The sequence shown here is derived from an EMBL/GenBank/DDBJ whole genome shotgun (WGS) entry which is preliminary data.</text>
</comment>
<dbReference type="EMBL" id="JABZMK010000145">
    <property type="protein sequence ID" value="MBF1130262.1"/>
    <property type="molecule type" value="Genomic_DNA"/>
</dbReference>
<accession>A0A930FS01</accession>
<proteinExistence type="predicted"/>
<feature type="signal peptide" evidence="1">
    <location>
        <begin position="1"/>
        <end position="23"/>
    </location>
</feature>
<organism evidence="2 3">
    <name type="scientific">Dialister invisus</name>
    <dbReference type="NCBI Taxonomy" id="218538"/>
    <lineage>
        <taxon>Bacteria</taxon>
        <taxon>Bacillati</taxon>
        <taxon>Bacillota</taxon>
        <taxon>Negativicutes</taxon>
        <taxon>Veillonellales</taxon>
        <taxon>Veillonellaceae</taxon>
        <taxon>Dialister</taxon>
    </lineage>
</organism>
<evidence type="ECO:0000256" key="1">
    <source>
        <dbReference type="SAM" id="SignalP"/>
    </source>
</evidence>
<name>A0A930FS01_9FIRM</name>